<dbReference type="InterPro" id="IPR013783">
    <property type="entry name" value="Ig-like_fold"/>
</dbReference>
<dbReference type="Proteomes" id="UP000003688">
    <property type="component" value="Unassembled WGS sequence"/>
</dbReference>
<dbReference type="STRING" id="320771.Cflav_PD6168"/>
<dbReference type="Gene3D" id="2.60.40.10">
    <property type="entry name" value="Immunoglobulins"/>
    <property type="match status" value="3"/>
</dbReference>
<dbReference type="Gene3D" id="2.60.120.200">
    <property type="match status" value="1"/>
</dbReference>
<feature type="domain" description="Fibronectin type-III" evidence="4">
    <location>
        <begin position="500"/>
        <end position="589"/>
    </location>
</feature>
<feature type="domain" description="Fibronectin type-III" evidence="4">
    <location>
        <begin position="882"/>
        <end position="972"/>
    </location>
</feature>
<dbReference type="SMART" id="SM00060">
    <property type="entry name" value="FN3"/>
    <property type="match status" value="3"/>
</dbReference>
<dbReference type="SUPFAM" id="SSF49265">
    <property type="entry name" value="Fibronectin type III"/>
    <property type="match status" value="2"/>
</dbReference>
<keyword evidence="1" id="KW-0732">Signal</keyword>
<dbReference type="InterPro" id="IPR013320">
    <property type="entry name" value="ConA-like_dom_sf"/>
</dbReference>
<proteinExistence type="predicted"/>
<protein>
    <submittedName>
        <fullName evidence="5">Fibronectin type III domain protein</fullName>
    </submittedName>
</protein>
<dbReference type="InterPro" id="IPR003961">
    <property type="entry name" value="FN3_dom"/>
</dbReference>
<dbReference type="SUPFAM" id="SSF50965">
    <property type="entry name" value="Galactose oxidase, central domain"/>
    <property type="match status" value="1"/>
</dbReference>
<keyword evidence="2" id="KW-0677">Repeat</keyword>
<dbReference type="Pfam" id="PF13385">
    <property type="entry name" value="Laminin_G_3"/>
    <property type="match status" value="1"/>
</dbReference>
<evidence type="ECO:0000256" key="2">
    <source>
        <dbReference type="ARBA" id="ARBA00022737"/>
    </source>
</evidence>
<evidence type="ECO:0000313" key="6">
    <source>
        <dbReference type="Proteomes" id="UP000003688"/>
    </source>
</evidence>
<dbReference type="OrthoDB" id="174463at2"/>
<dbReference type="EMBL" id="ABOX02000015">
    <property type="protein sequence ID" value="EEF60578.1"/>
    <property type="molecule type" value="Genomic_DNA"/>
</dbReference>
<sequence precursor="true">MLLIYMSLSLVLPGSDKRSCKFQTNVRATRKTTSGTATAFGVVCMLMFLGAVAEAGTWTALTHAPPAGLNNALLLGDGTVMCGDGGKNWYRLTPDIHGSYISGTWTTMASMRDTRLFYASQVLTNGNVFVCGGEYGTGRGRAEVYNPLANSWTSTPLPGIGYSDAESKMLPNGNVVLEHSVYSVASNSWISVNALRGQGEACWVKLPDDSILTVDGGANTASRFIPAQNKWISDTTCPVALYGYGFEEGATHLLPNGKVFFIGGTVNTAIYTPSGSTAAGTWAAGPTMMFGTNALGAVDAPSALMVNGRVLCALGPTNGFNSPTYFYEYDYTTNGFTQVDGPTGPTYNNAPFASAMLDLPDGNVLFIGGQGSTKVYVYAPDGTPLTNGLPVISNITENVDGSYHLTGTGLNGITGGASYGDDWQMDSNYPVVRMTNSVTGNVYYARTYGWNSTGVATGNRVVTTEFTLPANLTSGTYSLVVTANGNSSAPTNFTYAPLSAPTGLVVTNGLNAQVGLSWNAVSGATSYNLKRYTTSGGPYYSLAVNLTGTNYQDAGLVNGTGYFYVVSAVGSGGPSANSPQVIGTPVGPPPIPAGFNAMPGNGQLTLTWTASFGATSYNLQRSTTSGGPYTTVANPTGTTYINAGLVNGTTYYYVLSAVNSHGPSANSGQVSAAPSTVANGLIGYWKFDEGSGISAADSSGNNNVGTLANSPSWVAPGKVGPAALQLNAANLQMVSVSDATSLDPTSGLTITAWVNAANWSGNRRVLQKGDGDNQYRLLAEGGVFKFDLSGVGTLTTTLPAVSTWVHVAGTWNGTTMVIYYNGVSKASLAASGTNGITTDALAIGAKNGSSATGDYFLGTLDDVRVYNRGLSASEIAVVMAPPLGVPTGLTTTPGNAQVSLAWAVGAGATSYHVKRSTTSGGPYTIVASPTATSYLDTGLANATIYYYVVSAVNASGEGANSVEASATPFGPPIVLTASPTVNGQFSLQFAGTDGQNYVVETSSNLVNWTAVYTNMQSGGSFLFTDANATNFTSFYRVRQ</sequence>
<evidence type="ECO:0000256" key="3">
    <source>
        <dbReference type="ARBA" id="ARBA00023157"/>
    </source>
</evidence>
<dbReference type="InterPro" id="IPR037293">
    <property type="entry name" value="Gal_Oxidase_central_sf"/>
</dbReference>
<name>B9XHK0_PEDPL</name>
<dbReference type="CDD" id="cd00063">
    <property type="entry name" value="FN3"/>
    <property type="match status" value="3"/>
</dbReference>
<dbReference type="InterPro" id="IPR036116">
    <property type="entry name" value="FN3_sf"/>
</dbReference>
<dbReference type="PROSITE" id="PS50853">
    <property type="entry name" value="FN3"/>
    <property type="match status" value="2"/>
</dbReference>
<gene>
    <name evidence="5" type="ORF">Cflav_PD6168</name>
</gene>
<dbReference type="SMART" id="SM00560">
    <property type="entry name" value="LamGL"/>
    <property type="match status" value="1"/>
</dbReference>
<dbReference type="Gene3D" id="2.120.10.80">
    <property type="entry name" value="Kelch-type beta propeller"/>
    <property type="match status" value="1"/>
</dbReference>
<dbReference type="Gene3D" id="2.130.10.80">
    <property type="entry name" value="Galactose oxidase/kelch, beta-propeller"/>
    <property type="match status" value="1"/>
</dbReference>
<keyword evidence="3" id="KW-1015">Disulfide bond</keyword>
<dbReference type="InterPro" id="IPR011043">
    <property type="entry name" value="Gal_Oxase/kelch_b-propeller"/>
</dbReference>
<dbReference type="AlphaFoldDB" id="B9XHK0"/>
<evidence type="ECO:0000256" key="1">
    <source>
        <dbReference type="ARBA" id="ARBA00022729"/>
    </source>
</evidence>
<dbReference type="PANTHER" id="PTHR13817:SF103">
    <property type="entry name" value="ROUNDABOUT GUIDANCE RECEPTOR 3"/>
    <property type="match status" value="1"/>
</dbReference>
<dbReference type="SUPFAM" id="SSF49899">
    <property type="entry name" value="Concanavalin A-like lectins/glucanases"/>
    <property type="match status" value="1"/>
</dbReference>
<evidence type="ECO:0000259" key="4">
    <source>
        <dbReference type="PROSITE" id="PS50853"/>
    </source>
</evidence>
<accession>B9XHK0</accession>
<dbReference type="InterPro" id="IPR006558">
    <property type="entry name" value="LamG-like"/>
</dbReference>
<comment type="caution">
    <text evidence="5">The sequence shown here is derived from an EMBL/GenBank/DDBJ whole genome shotgun (WGS) entry which is preliminary data.</text>
</comment>
<dbReference type="InterPro" id="IPR015915">
    <property type="entry name" value="Kelch-typ_b-propeller"/>
</dbReference>
<reference evidence="5 6" key="1">
    <citation type="journal article" date="2011" name="J. Bacteriol.">
        <title>Genome sequence of 'Pedosphaera parvula' Ellin514, an aerobic Verrucomicrobial isolate from pasture soil.</title>
        <authorList>
            <person name="Kant R."/>
            <person name="van Passel M.W."/>
            <person name="Sangwan P."/>
            <person name="Palva A."/>
            <person name="Lucas S."/>
            <person name="Copeland A."/>
            <person name="Lapidus A."/>
            <person name="Glavina Del Rio T."/>
            <person name="Dalin E."/>
            <person name="Tice H."/>
            <person name="Bruce D."/>
            <person name="Goodwin L."/>
            <person name="Pitluck S."/>
            <person name="Chertkov O."/>
            <person name="Larimer F.W."/>
            <person name="Land M.L."/>
            <person name="Hauser L."/>
            <person name="Brettin T.S."/>
            <person name="Detter J.C."/>
            <person name="Han S."/>
            <person name="de Vos W.M."/>
            <person name="Janssen P.H."/>
            <person name="Smidt H."/>
        </authorList>
    </citation>
    <scope>NUCLEOTIDE SEQUENCE [LARGE SCALE GENOMIC DNA]</scope>
    <source>
        <strain evidence="5 6">Ellin514</strain>
    </source>
</reference>
<organism evidence="5 6">
    <name type="scientific">Pedosphaera parvula (strain Ellin514)</name>
    <dbReference type="NCBI Taxonomy" id="320771"/>
    <lineage>
        <taxon>Bacteria</taxon>
        <taxon>Pseudomonadati</taxon>
        <taxon>Verrucomicrobiota</taxon>
        <taxon>Pedosphaerae</taxon>
        <taxon>Pedosphaerales</taxon>
        <taxon>Pedosphaeraceae</taxon>
        <taxon>Pedosphaera</taxon>
    </lineage>
</organism>
<dbReference type="RefSeq" id="WP_007415294.1">
    <property type="nucleotide sequence ID" value="NZ_ABOX02000015.1"/>
</dbReference>
<evidence type="ECO:0000313" key="5">
    <source>
        <dbReference type="EMBL" id="EEF60578.1"/>
    </source>
</evidence>
<dbReference type="PANTHER" id="PTHR13817">
    <property type="entry name" value="TITIN"/>
    <property type="match status" value="1"/>
</dbReference>
<keyword evidence="6" id="KW-1185">Reference proteome</keyword>
<dbReference type="InterPro" id="IPR050964">
    <property type="entry name" value="Striated_Muscle_Regulatory"/>
</dbReference>